<feature type="domain" description="Protein kinase" evidence="6">
    <location>
        <begin position="222"/>
        <end position="480"/>
    </location>
</feature>
<name>A0A1J4JR06_9EUKA</name>
<dbReference type="SMART" id="SM00220">
    <property type="entry name" value="S_TKc"/>
    <property type="match status" value="1"/>
</dbReference>
<evidence type="ECO:0000313" key="7">
    <source>
        <dbReference type="EMBL" id="OHS99947.1"/>
    </source>
</evidence>
<dbReference type="PANTHER" id="PTHR44329">
    <property type="entry name" value="SERINE/THREONINE-PROTEIN KINASE TNNI3K-RELATED"/>
    <property type="match status" value="1"/>
</dbReference>
<sequence length="1082" mass="121184">MITSEDLINQTAAAASTIFPLAQSSVVYRASLAYILQNIKSFISAIQPLKTKDLTQLEIQALQRLNGLFSHFGTVLPHLGSKWLNAALNWPSTHMHNYIDGFRKTLTDICTQLSLDPSEILKFDPLQDQVNKRADLEHLRKALRGVRESAISCTNSVDVQQLIQVRLHSISNHLPSKKENASGHGNMKARPSSDSIPVVELKQRMDKELAVFNSIDIPCEDLRLDEALGCGGFGTVFCAVRLSTAELLAVKEVRSDKLTMSTWASLYSEVATMAPLKHKYVLELVGAHIKEPYRIITRFCPGKSLFDRLHRSQMKPLTAERLTAIAYQVAEGMRFLHSNGIVHRDLKTMNILLDNFDTAKIADFGLAGMMKDNKELIGGVGTPHYTAPEVLERKRYGPKVDTYSYGVILWEMANRQIPFRDKTHQEIYDNIVNRHWRLPFNSGVPENLKRLIIRCWSQNPNDRPEFSEIVKMFEDGQILFQGCQGVSSELLDPSEGCPPLDIDYLTGVLKDPTNDNFSTVVHFLVDHIDDRIREVLQDKKIVDCYHNAEISNSDSILLLASEILAKNEFPKFIDRIGLKMISHIINFTHVPSLVAAAKFCLKVPNENLKMISQFIPTFVDRISQPELGPLVVRIIARLESKKAAEFTSELIDYFTPEGVNSINDQDELDALSILMPHISDKMSSSQLESFVCVLEKDLDIPLNLIELLIEKISKNSIVRLTLAIVKAGSRTDITEHLIKVLKLCSKEDLEELARHYEIFDEIQHLLDDNRLVTASLFVIFELSKVPSVPTILANHPLLQSILQIDGHVAQRLQIFTSLFSSEQFCTDTTISEGVLKLLVSSMNDKSTILANYSLKLIGALTSHPSGCALISETGMLSLFSQMFLSSTCGDTMTSLTILSNAAKGGAEIPQISLIVSCLMQDLLYSVSNKIELLKTLIQLINLAPNSVQDHDIQNSVLPLLSPRQEPEIVVLVMKLLCVCDITNFRCFYHLIAQKVFSVLTTDSMLYPEVIEYASELIAILSAQYDMSQFLQQTKIGEFVQNASIQLRDSFIDISTRIEDSASMLISAQNRNMVDQSPLIGAL</sequence>
<evidence type="ECO:0000256" key="2">
    <source>
        <dbReference type="ARBA" id="ARBA00022741"/>
    </source>
</evidence>
<dbReference type="OrthoDB" id="10261027at2759"/>
<evidence type="ECO:0000256" key="4">
    <source>
        <dbReference type="PROSITE-ProRule" id="PRU10141"/>
    </source>
</evidence>
<dbReference type="Gene3D" id="1.25.10.10">
    <property type="entry name" value="Leucine-rich Repeat Variant"/>
    <property type="match status" value="1"/>
</dbReference>
<evidence type="ECO:0000313" key="8">
    <source>
        <dbReference type="Proteomes" id="UP000179807"/>
    </source>
</evidence>
<feature type="region of interest" description="Disordered" evidence="5">
    <location>
        <begin position="174"/>
        <end position="194"/>
    </location>
</feature>
<dbReference type="EMBL" id="MLAK01000979">
    <property type="protein sequence ID" value="OHS99947.1"/>
    <property type="molecule type" value="Genomic_DNA"/>
</dbReference>
<dbReference type="GO" id="GO:0005524">
    <property type="term" value="F:ATP binding"/>
    <property type="evidence" value="ECO:0007669"/>
    <property type="project" value="UniProtKB-UniRule"/>
</dbReference>
<dbReference type="InterPro" id="IPR017441">
    <property type="entry name" value="Protein_kinase_ATP_BS"/>
</dbReference>
<dbReference type="InterPro" id="IPR011989">
    <property type="entry name" value="ARM-like"/>
</dbReference>
<reference evidence="7" key="1">
    <citation type="submission" date="2016-10" db="EMBL/GenBank/DDBJ databases">
        <authorList>
            <person name="Benchimol M."/>
            <person name="Almeida L.G."/>
            <person name="Vasconcelos A.T."/>
            <person name="Perreira-Neves A."/>
            <person name="Rosa I.A."/>
            <person name="Tasca T."/>
            <person name="Bogo M.R."/>
            <person name="de Souza W."/>
        </authorList>
    </citation>
    <scope>NUCLEOTIDE SEQUENCE [LARGE SCALE GENOMIC DNA]</scope>
    <source>
        <strain evidence="7">K</strain>
    </source>
</reference>
<dbReference type="RefSeq" id="XP_068353084.1">
    <property type="nucleotide sequence ID" value="XM_068509120.1"/>
</dbReference>
<keyword evidence="7" id="KW-0808">Transferase</keyword>
<keyword evidence="2 4" id="KW-0547">Nucleotide-binding</keyword>
<evidence type="ECO:0000256" key="1">
    <source>
        <dbReference type="ARBA" id="ARBA00022527"/>
    </source>
</evidence>
<dbReference type="CDD" id="cd13999">
    <property type="entry name" value="STKc_MAP3K-like"/>
    <property type="match status" value="1"/>
</dbReference>
<evidence type="ECO:0000256" key="5">
    <source>
        <dbReference type="SAM" id="MobiDB-lite"/>
    </source>
</evidence>
<evidence type="ECO:0000256" key="3">
    <source>
        <dbReference type="ARBA" id="ARBA00022840"/>
    </source>
</evidence>
<dbReference type="PROSITE" id="PS50011">
    <property type="entry name" value="PROTEIN_KINASE_DOM"/>
    <property type="match status" value="1"/>
</dbReference>
<keyword evidence="3 4" id="KW-0067">ATP-binding</keyword>
<dbReference type="Gene3D" id="3.30.200.20">
    <property type="entry name" value="Phosphorylase Kinase, domain 1"/>
    <property type="match status" value="1"/>
</dbReference>
<dbReference type="Gene3D" id="1.10.510.10">
    <property type="entry name" value="Transferase(Phosphotransferase) domain 1"/>
    <property type="match status" value="1"/>
</dbReference>
<dbReference type="PROSITE" id="PS00108">
    <property type="entry name" value="PROTEIN_KINASE_ST"/>
    <property type="match status" value="1"/>
</dbReference>
<proteinExistence type="predicted"/>
<dbReference type="InterPro" id="IPR008271">
    <property type="entry name" value="Ser/Thr_kinase_AS"/>
</dbReference>
<dbReference type="SUPFAM" id="SSF56112">
    <property type="entry name" value="Protein kinase-like (PK-like)"/>
    <property type="match status" value="1"/>
</dbReference>
<dbReference type="Pfam" id="PF00069">
    <property type="entry name" value="Pkinase"/>
    <property type="match status" value="1"/>
</dbReference>
<evidence type="ECO:0000259" key="6">
    <source>
        <dbReference type="PROSITE" id="PS50011"/>
    </source>
</evidence>
<keyword evidence="7" id="KW-0418">Kinase</keyword>
<dbReference type="PRINTS" id="PR00109">
    <property type="entry name" value="TYRKINASE"/>
</dbReference>
<gene>
    <name evidence="7" type="ORF">TRFO_33511</name>
</gene>
<organism evidence="7 8">
    <name type="scientific">Tritrichomonas foetus</name>
    <dbReference type="NCBI Taxonomy" id="1144522"/>
    <lineage>
        <taxon>Eukaryota</taxon>
        <taxon>Metamonada</taxon>
        <taxon>Parabasalia</taxon>
        <taxon>Tritrichomonadida</taxon>
        <taxon>Tritrichomonadidae</taxon>
        <taxon>Tritrichomonas</taxon>
    </lineage>
</organism>
<dbReference type="GO" id="GO:0004674">
    <property type="term" value="F:protein serine/threonine kinase activity"/>
    <property type="evidence" value="ECO:0007669"/>
    <property type="project" value="UniProtKB-KW"/>
</dbReference>
<dbReference type="InterPro" id="IPR000719">
    <property type="entry name" value="Prot_kinase_dom"/>
</dbReference>
<comment type="caution">
    <text evidence="7">The sequence shown here is derived from an EMBL/GenBank/DDBJ whole genome shotgun (WGS) entry which is preliminary data.</text>
</comment>
<feature type="binding site" evidence="4">
    <location>
        <position position="251"/>
    </location>
    <ligand>
        <name>ATP</name>
        <dbReference type="ChEBI" id="CHEBI:30616"/>
    </ligand>
</feature>
<dbReference type="PANTHER" id="PTHR44329:SF214">
    <property type="entry name" value="PROTEIN KINASE DOMAIN-CONTAINING PROTEIN"/>
    <property type="match status" value="1"/>
</dbReference>
<dbReference type="AlphaFoldDB" id="A0A1J4JR06"/>
<dbReference type="InterPro" id="IPR051681">
    <property type="entry name" value="Ser/Thr_Kinases-Pseudokinases"/>
</dbReference>
<accession>A0A1J4JR06</accession>
<keyword evidence="8" id="KW-1185">Reference proteome</keyword>
<dbReference type="VEuPathDB" id="TrichDB:TRFO_33511"/>
<dbReference type="Proteomes" id="UP000179807">
    <property type="component" value="Unassembled WGS sequence"/>
</dbReference>
<dbReference type="InterPro" id="IPR011009">
    <property type="entry name" value="Kinase-like_dom_sf"/>
</dbReference>
<dbReference type="PROSITE" id="PS00107">
    <property type="entry name" value="PROTEIN_KINASE_ATP"/>
    <property type="match status" value="1"/>
</dbReference>
<protein>
    <submittedName>
        <fullName evidence="7">TKL family protein kinase</fullName>
    </submittedName>
</protein>
<keyword evidence="1" id="KW-0723">Serine/threonine-protein kinase</keyword>
<dbReference type="GeneID" id="94843824"/>
<dbReference type="InterPro" id="IPR001245">
    <property type="entry name" value="Ser-Thr/Tyr_kinase_cat_dom"/>
</dbReference>